<organism evidence="13 14">
    <name type="scientific">Araneus ventricosus</name>
    <name type="common">Orbweaver spider</name>
    <name type="synonym">Epeira ventricosa</name>
    <dbReference type="NCBI Taxonomy" id="182803"/>
    <lineage>
        <taxon>Eukaryota</taxon>
        <taxon>Metazoa</taxon>
        <taxon>Ecdysozoa</taxon>
        <taxon>Arthropoda</taxon>
        <taxon>Chelicerata</taxon>
        <taxon>Arachnida</taxon>
        <taxon>Araneae</taxon>
        <taxon>Araneomorphae</taxon>
        <taxon>Entelegynae</taxon>
        <taxon>Araneoidea</taxon>
        <taxon>Araneidae</taxon>
        <taxon>Araneus</taxon>
    </lineage>
</organism>
<dbReference type="PANTHER" id="PTHR11893">
    <property type="entry name" value="INNEXIN"/>
    <property type="match status" value="1"/>
</dbReference>
<dbReference type="GO" id="GO:0005243">
    <property type="term" value="F:gap junction channel activity"/>
    <property type="evidence" value="ECO:0007669"/>
    <property type="project" value="TreeGrafter"/>
</dbReference>
<dbReference type="PROSITE" id="PS51013">
    <property type="entry name" value="PANNEXIN"/>
    <property type="match status" value="1"/>
</dbReference>
<dbReference type="EMBL" id="BGPR01000065">
    <property type="protein sequence ID" value="GBL89493.1"/>
    <property type="molecule type" value="Genomic_DNA"/>
</dbReference>
<comment type="similarity">
    <text evidence="12">Belongs to the pannexin family.</text>
</comment>
<evidence type="ECO:0000256" key="2">
    <source>
        <dbReference type="ARBA" id="ARBA00004651"/>
    </source>
</evidence>
<name>A0A4Y2BBU5_ARAVE</name>
<keyword evidence="5 12" id="KW-0812">Transmembrane</keyword>
<comment type="subcellular location">
    <subcellularLocation>
        <location evidence="1">Cell junction</location>
        <location evidence="1">Gap junction</location>
    </subcellularLocation>
    <subcellularLocation>
        <location evidence="2 12">Cell membrane</location>
        <topology evidence="2 12">Multi-pass membrane protein</topology>
    </subcellularLocation>
</comment>
<dbReference type="GO" id="GO:0005886">
    <property type="term" value="C:plasma membrane"/>
    <property type="evidence" value="ECO:0007669"/>
    <property type="project" value="UniProtKB-SubCell"/>
</dbReference>
<keyword evidence="10 12" id="KW-0472">Membrane</keyword>
<evidence type="ECO:0000313" key="14">
    <source>
        <dbReference type="Proteomes" id="UP000499080"/>
    </source>
</evidence>
<evidence type="ECO:0000256" key="10">
    <source>
        <dbReference type="ARBA" id="ARBA00023136"/>
    </source>
</evidence>
<evidence type="ECO:0000256" key="3">
    <source>
        <dbReference type="ARBA" id="ARBA00022448"/>
    </source>
</evidence>
<evidence type="ECO:0000256" key="7">
    <source>
        <dbReference type="ARBA" id="ARBA00022949"/>
    </source>
</evidence>
<evidence type="ECO:0000313" key="13">
    <source>
        <dbReference type="EMBL" id="GBL89493.1"/>
    </source>
</evidence>
<keyword evidence="9 12" id="KW-0406">Ion transport</keyword>
<gene>
    <name evidence="13" type="primary">shakB_13</name>
    <name evidence="12" type="synonym">inx</name>
    <name evidence="13" type="ORF">AVEN_87833_1</name>
</gene>
<feature type="transmembrane region" description="Helical" evidence="12">
    <location>
        <begin position="176"/>
        <end position="196"/>
    </location>
</feature>
<keyword evidence="11 12" id="KW-0407">Ion channel</keyword>
<dbReference type="PRINTS" id="PR01262">
    <property type="entry name" value="INNEXIN"/>
</dbReference>
<feature type="transmembrane region" description="Helical" evidence="12">
    <location>
        <begin position="108"/>
        <end position="130"/>
    </location>
</feature>
<protein>
    <recommendedName>
        <fullName evidence="12">Innexin</fullName>
    </recommendedName>
</protein>
<dbReference type="InterPro" id="IPR000990">
    <property type="entry name" value="Innexin"/>
</dbReference>
<comment type="function">
    <text evidence="12">Structural component of the gap junctions.</text>
</comment>
<comment type="caution">
    <text evidence="13">The sequence shown here is derived from an EMBL/GenBank/DDBJ whole genome shotgun (WGS) entry which is preliminary data.</text>
</comment>
<keyword evidence="8 12" id="KW-1133">Transmembrane helix</keyword>
<feature type="transmembrane region" description="Helical" evidence="12">
    <location>
        <begin position="26"/>
        <end position="43"/>
    </location>
</feature>
<keyword evidence="3 12" id="KW-0813">Transport</keyword>
<dbReference type="OrthoDB" id="5867527at2759"/>
<proteinExistence type="inferred from homology"/>
<dbReference type="AlphaFoldDB" id="A0A4Y2BBU5"/>
<evidence type="ECO:0000256" key="5">
    <source>
        <dbReference type="ARBA" id="ARBA00022692"/>
    </source>
</evidence>
<evidence type="ECO:0000256" key="1">
    <source>
        <dbReference type="ARBA" id="ARBA00004610"/>
    </source>
</evidence>
<sequence>MIHIFSALKNLLQSKKLHIDHWAFRLHYRFTVLFLLLFCIVVSTKQYAGEPIKCSKDTREYSALVENYCFITSTYTVKTALNKTVSEGAPHPGIYPSQDEEDHRYHRYYQWIGFILFIQAVFFYAPHWLWKMFEGGKLSSLLERDTRFLPREEQIKSRDFIIQHLRSRWTKDNLFIVKYLACEIWCFFNIFVQMAFLDGVFDNEFFSFGFEVMRHYQKNLPARTDPMLRMFPRITSCTYRYFGEGGKIRSESVLCVLAVNVMNEKIFLFLWFWFMVLSIITFCALIFKVVVFSVPSLRLSLLCIRFPCIREDDFKVIVETGNLSNYLFITLLGQNMDEPSFLEVIEYFVTIQRGKLN</sequence>
<keyword evidence="4" id="KW-1003">Cell membrane</keyword>
<evidence type="ECO:0000256" key="6">
    <source>
        <dbReference type="ARBA" id="ARBA00022868"/>
    </source>
</evidence>
<dbReference type="Pfam" id="PF00876">
    <property type="entry name" value="Innexin"/>
    <property type="match status" value="1"/>
</dbReference>
<evidence type="ECO:0000256" key="8">
    <source>
        <dbReference type="ARBA" id="ARBA00022989"/>
    </source>
</evidence>
<reference evidence="13 14" key="1">
    <citation type="journal article" date="2019" name="Sci. Rep.">
        <title>Orb-weaving spider Araneus ventricosus genome elucidates the spidroin gene catalogue.</title>
        <authorList>
            <person name="Kono N."/>
            <person name="Nakamura H."/>
            <person name="Ohtoshi R."/>
            <person name="Moran D.A.P."/>
            <person name="Shinohara A."/>
            <person name="Yoshida Y."/>
            <person name="Fujiwara M."/>
            <person name="Mori M."/>
            <person name="Tomita M."/>
            <person name="Arakawa K."/>
        </authorList>
    </citation>
    <scope>NUCLEOTIDE SEQUENCE [LARGE SCALE GENOMIC DNA]</scope>
</reference>
<accession>A0A4Y2BBU5</accession>
<evidence type="ECO:0000256" key="11">
    <source>
        <dbReference type="ARBA" id="ARBA00023303"/>
    </source>
</evidence>
<feature type="transmembrane region" description="Helical" evidence="12">
    <location>
        <begin position="266"/>
        <end position="291"/>
    </location>
</feature>
<keyword evidence="14" id="KW-1185">Reference proteome</keyword>
<dbReference type="GO" id="GO:0005921">
    <property type="term" value="C:gap junction"/>
    <property type="evidence" value="ECO:0007669"/>
    <property type="project" value="UniProtKB-SubCell"/>
</dbReference>
<dbReference type="GO" id="GO:0034220">
    <property type="term" value="P:monoatomic ion transmembrane transport"/>
    <property type="evidence" value="ECO:0007669"/>
    <property type="project" value="UniProtKB-KW"/>
</dbReference>
<dbReference type="Proteomes" id="UP000499080">
    <property type="component" value="Unassembled WGS sequence"/>
</dbReference>
<evidence type="ECO:0000256" key="12">
    <source>
        <dbReference type="RuleBase" id="RU010713"/>
    </source>
</evidence>
<keyword evidence="7" id="KW-0965">Cell junction</keyword>
<dbReference type="PANTHER" id="PTHR11893:SF40">
    <property type="entry name" value="INNEXIN SHAKING-B"/>
    <property type="match status" value="1"/>
</dbReference>
<keyword evidence="6" id="KW-0303">Gap junction</keyword>
<evidence type="ECO:0000256" key="4">
    <source>
        <dbReference type="ARBA" id="ARBA00022475"/>
    </source>
</evidence>
<evidence type="ECO:0000256" key="9">
    <source>
        <dbReference type="ARBA" id="ARBA00023065"/>
    </source>
</evidence>